<sequence>MKKIMLLFAGIMVGIISAKAQESTVQPAKKFFVSVAGGPSFPVGTFESKNANVTNNSTSGFAKTGFNINMHVGYQLHPNFGIVSHLLFSQYKLDVSKFADVKVSTDHWKYYGIVAGPMVTLPTGQNAQFDFKALAGVANVNSPGVTVDSSNYFKEQWSAAFAMQFGTDFRYNLTERLYLIANVDYTYMKPKFNVPAPGEGVTFTHDPRQEMEHINVTGGIGINF</sequence>
<dbReference type="InterPro" id="IPR011250">
    <property type="entry name" value="OMP/PagP_B-barrel"/>
</dbReference>
<dbReference type="Gene3D" id="2.40.160.20">
    <property type="match status" value="1"/>
</dbReference>
<dbReference type="SUPFAM" id="SSF56925">
    <property type="entry name" value="OMPA-like"/>
    <property type="match status" value="1"/>
</dbReference>
<keyword evidence="1" id="KW-0732">Signal</keyword>
<feature type="chain" id="PRO_5023811788" evidence="1">
    <location>
        <begin position="21"/>
        <end position="224"/>
    </location>
</feature>
<feature type="signal peptide" evidence="1">
    <location>
        <begin position="1"/>
        <end position="20"/>
    </location>
</feature>
<dbReference type="RefSeq" id="WP_150416734.1">
    <property type="nucleotide sequence ID" value="NZ_VYQF01000010.1"/>
</dbReference>
<dbReference type="EMBL" id="VYQF01000010">
    <property type="protein sequence ID" value="KAA9035907.1"/>
    <property type="molecule type" value="Genomic_DNA"/>
</dbReference>
<accession>A0A5J5IEZ0</accession>
<dbReference type="Proteomes" id="UP000326903">
    <property type="component" value="Unassembled WGS sequence"/>
</dbReference>
<evidence type="ECO:0000313" key="3">
    <source>
        <dbReference type="Proteomes" id="UP000326903"/>
    </source>
</evidence>
<gene>
    <name evidence="2" type="ORF">FW778_20375</name>
</gene>
<name>A0A5J5IEZ0_9BACT</name>
<keyword evidence="3" id="KW-1185">Reference proteome</keyword>
<proteinExistence type="predicted"/>
<evidence type="ECO:0000313" key="2">
    <source>
        <dbReference type="EMBL" id="KAA9035907.1"/>
    </source>
</evidence>
<comment type="caution">
    <text evidence="2">The sequence shown here is derived from an EMBL/GenBank/DDBJ whole genome shotgun (WGS) entry which is preliminary data.</text>
</comment>
<organism evidence="2 3">
    <name type="scientific">Ginsengibacter hankyongi</name>
    <dbReference type="NCBI Taxonomy" id="2607284"/>
    <lineage>
        <taxon>Bacteria</taxon>
        <taxon>Pseudomonadati</taxon>
        <taxon>Bacteroidota</taxon>
        <taxon>Chitinophagia</taxon>
        <taxon>Chitinophagales</taxon>
        <taxon>Chitinophagaceae</taxon>
        <taxon>Ginsengibacter</taxon>
    </lineage>
</organism>
<protein>
    <submittedName>
        <fullName evidence="2">Porin family protein</fullName>
    </submittedName>
</protein>
<reference evidence="2 3" key="1">
    <citation type="submission" date="2019-09" db="EMBL/GenBank/DDBJ databases">
        <title>Draft genome sequence of Ginsengibacter sp. BR5-29.</title>
        <authorList>
            <person name="Im W.-T."/>
        </authorList>
    </citation>
    <scope>NUCLEOTIDE SEQUENCE [LARGE SCALE GENOMIC DNA]</scope>
    <source>
        <strain evidence="2 3">BR5-29</strain>
    </source>
</reference>
<evidence type="ECO:0000256" key="1">
    <source>
        <dbReference type="SAM" id="SignalP"/>
    </source>
</evidence>
<dbReference type="AlphaFoldDB" id="A0A5J5IEZ0"/>